<proteinExistence type="predicted"/>
<dbReference type="AlphaFoldDB" id="A0A4Y7L5F5"/>
<keyword evidence="2" id="KW-1185">Reference proteome</keyword>
<evidence type="ECO:0000313" key="1">
    <source>
        <dbReference type="EMBL" id="RZC79658.1"/>
    </source>
</evidence>
<accession>A0A4Y7L5F5</accession>
<sequence>MIIILLTYYHVTFIYVAIDQSYGLIVVHDRARVAGNEDKWLLIEKEQMLLLSGGNTRKQNMDDEVARDG</sequence>
<organism evidence="1 2">
    <name type="scientific">Papaver somniferum</name>
    <name type="common">Opium poppy</name>
    <dbReference type="NCBI Taxonomy" id="3469"/>
    <lineage>
        <taxon>Eukaryota</taxon>
        <taxon>Viridiplantae</taxon>
        <taxon>Streptophyta</taxon>
        <taxon>Embryophyta</taxon>
        <taxon>Tracheophyta</taxon>
        <taxon>Spermatophyta</taxon>
        <taxon>Magnoliopsida</taxon>
        <taxon>Ranunculales</taxon>
        <taxon>Papaveraceae</taxon>
        <taxon>Papaveroideae</taxon>
        <taxon>Papaver</taxon>
    </lineage>
</organism>
<reference evidence="1 2" key="1">
    <citation type="journal article" date="2018" name="Science">
        <title>The opium poppy genome and morphinan production.</title>
        <authorList>
            <person name="Guo L."/>
            <person name="Winzer T."/>
            <person name="Yang X."/>
            <person name="Li Y."/>
            <person name="Ning Z."/>
            <person name="He Z."/>
            <person name="Teodor R."/>
            <person name="Lu Y."/>
            <person name="Bowser T.A."/>
            <person name="Graham I.A."/>
            <person name="Ye K."/>
        </authorList>
    </citation>
    <scope>NUCLEOTIDE SEQUENCE [LARGE SCALE GENOMIC DNA]</scope>
    <source>
        <strain evidence="2">cv. HN1</strain>
        <tissue evidence="1">Leaves</tissue>
    </source>
</reference>
<dbReference type="EMBL" id="CM010724">
    <property type="protein sequence ID" value="RZC79658.1"/>
    <property type="molecule type" value="Genomic_DNA"/>
</dbReference>
<gene>
    <name evidence="1" type="ORF">C5167_042234</name>
</gene>
<evidence type="ECO:0000313" key="2">
    <source>
        <dbReference type="Proteomes" id="UP000316621"/>
    </source>
</evidence>
<dbReference type="Gramene" id="RZC79658">
    <property type="protein sequence ID" value="RZC79658"/>
    <property type="gene ID" value="C5167_042234"/>
</dbReference>
<protein>
    <submittedName>
        <fullName evidence="1">Uncharacterized protein</fullName>
    </submittedName>
</protein>
<dbReference type="Proteomes" id="UP000316621">
    <property type="component" value="Chromosome 10"/>
</dbReference>
<name>A0A4Y7L5F5_PAPSO</name>